<feature type="signal peptide" evidence="2">
    <location>
        <begin position="1"/>
        <end position="21"/>
    </location>
</feature>
<evidence type="ECO:0000256" key="1">
    <source>
        <dbReference type="SAM" id="Phobius"/>
    </source>
</evidence>
<dbReference type="AlphaFoldDB" id="D3AWG5"/>
<protein>
    <recommendedName>
        <fullName evidence="5">Transmembrane protein</fullName>
    </recommendedName>
</protein>
<feature type="chain" id="PRO_5003040552" description="Transmembrane protein" evidence="2">
    <location>
        <begin position="22"/>
        <end position="401"/>
    </location>
</feature>
<comment type="caution">
    <text evidence="3">The sequence shown here is derived from an EMBL/GenBank/DDBJ whole genome shotgun (WGS) entry which is preliminary data.</text>
</comment>
<dbReference type="EMBL" id="ADBJ01000002">
    <property type="protein sequence ID" value="EFA86638.1"/>
    <property type="molecule type" value="Genomic_DNA"/>
</dbReference>
<evidence type="ECO:0000256" key="2">
    <source>
        <dbReference type="SAM" id="SignalP"/>
    </source>
</evidence>
<dbReference type="InParanoid" id="D3AWG5"/>
<reference evidence="3 4" key="1">
    <citation type="journal article" date="2011" name="Genome Res.">
        <title>Phylogeny-wide analysis of social amoeba genomes highlights ancient origins for complex intercellular communication.</title>
        <authorList>
            <person name="Heidel A.J."/>
            <person name="Lawal H.M."/>
            <person name="Felder M."/>
            <person name="Schilde C."/>
            <person name="Helps N.R."/>
            <person name="Tunggal B."/>
            <person name="Rivero F."/>
            <person name="John U."/>
            <person name="Schleicher M."/>
            <person name="Eichinger L."/>
            <person name="Platzer M."/>
            <person name="Noegel A.A."/>
            <person name="Schaap P."/>
            <person name="Gloeckner G."/>
        </authorList>
    </citation>
    <scope>NUCLEOTIDE SEQUENCE [LARGE SCALE GENOMIC DNA]</scope>
    <source>
        <strain evidence="4">ATCC 26659 / Pp 5 / PN500</strain>
    </source>
</reference>
<dbReference type="GeneID" id="31355973"/>
<evidence type="ECO:0008006" key="5">
    <source>
        <dbReference type="Google" id="ProtNLM"/>
    </source>
</evidence>
<keyword evidence="4" id="KW-1185">Reference proteome</keyword>
<accession>D3AWG5</accession>
<organism evidence="3 4">
    <name type="scientific">Heterostelium pallidum (strain ATCC 26659 / Pp 5 / PN500)</name>
    <name type="common">Cellular slime mold</name>
    <name type="synonym">Polysphondylium pallidum</name>
    <dbReference type="NCBI Taxonomy" id="670386"/>
    <lineage>
        <taxon>Eukaryota</taxon>
        <taxon>Amoebozoa</taxon>
        <taxon>Evosea</taxon>
        <taxon>Eumycetozoa</taxon>
        <taxon>Dictyostelia</taxon>
        <taxon>Acytosteliales</taxon>
        <taxon>Acytosteliaceae</taxon>
        <taxon>Heterostelium</taxon>
    </lineage>
</organism>
<keyword evidence="1" id="KW-0812">Transmembrane</keyword>
<evidence type="ECO:0000313" key="4">
    <source>
        <dbReference type="Proteomes" id="UP000001396"/>
    </source>
</evidence>
<gene>
    <name evidence="3" type="ORF">PPL_00439</name>
</gene>
<evidence type="ECO:0000313" key="3">
    <source>
        <dbReference type="EMBL" id="EFA86638.1"/>
    </source>
</evidence>
<keyword evidence="1" id="KW-0472">Membrane</keyword>
<dbReference type="RefSeq" id="XP_020438743.1">
    <property type="nucleotide sequence ID" value="XM_020571469.1"/>
</dbReference>
<name>D3AWG5_HETP5</name>
<keyword evidence="2" id="KW-0732">Signal</keyword>
<sequence>MHSTTILTLFLVIFVTTTTSTHRIVYVDNRSTNSSTIAPCGSSPNVSEACPSLGSAIQSFLNTPNTIGQVTFNFTSQSPGLDTSIFMFTISTESEYPGPQSSFYINKINFINVFRVFYISNYIQTLNISVAYSSFDYTAFGGGLLSIVSSPILYNLDCTLDITNTTFNNITFIDEEKYGILVNTYIQISDSKLVTEIDNPNSTYSNLLQLLIGTLLMKNVYVITNIPLVQFNDTLFGSIELIDSSFVSVGDSLKLLHILAGSTNVTNCNFTNSNISFGNPLHRITNCLFEGSTFDNSQFYSEDANCNFSNPIFRNNNGTDIVCIDGWYDEDILIEFSNLDDTNLPTISNSGCTIKGFPPRKKRNLPAWAISIIVVGGVLLVVLSITSVGFSNKKVERVEHN</sequence>
<feature type="transmembrane region" description="Helical" evidence="1">
    <location>
        <begin position="367"/>
        <end position="390"/>
    </location>
</feature>
<keyword evidence="1" id="KW-1133">Transmembrane helix</keyword>
<proteinExistence type="predicted"/>
<dbReference type="Proteomes" id="UP000001396">
    <property type="component" value="Unassembled WGS sequence"/>
</dbReference>